<protein>
    <recommendedName>
        <fullName evidence="4">Neutral ceramidase</fullName>
        <ecNumber evidence="4">3.5.1.23</ecNumber>
    </recommendedName>
</protein>
<keyword evidence="3" id="KW-0862">Zinc</keyword>
<dbReference type="Proteomes" id="UP000285278">
    <property type="component" value="Unassembled WGS sequence"/>
</dbReference>
<name>A0A418Q8D9_9CORY</name>
<feature type="binding site" evidence="3">
    <location>
        <position position="483"/>
    </location>
    <ligand>
        <name>Zn(2+)</name>
        <dbReference type="ChEBI" id="CHEBI:29105"/>
    </ligand>
</feature>
<dbReference type="STRING" id="1451189.CFAL_06150"/>
<dbReference type="PANTHER" id="PTHR12670:SF1">
    <property type="entry name" value="NEUTRAL CERAMIDASE"/>
    <property type="match status" value="1"/>
</dbReference>
<gene>
    <name evidence="8" type="ORF">D3M95_04500</name>
</gene>
<reference evidence="8 9" key="1">
    <citation type="submission" date="2018-09" db="EMBL/GenBank/DDBJ databases">
        <title>Optimization and identification of Corynebacterium falsenii FN1-14 from fish paste.</title>
        <authorList>
            <person name="Daroonpunt R."/>
            <person name="Tanasupawat S."/>
        </authorList>
    </citation>
    <scope>NUCLEOTIDE SEQUENCE [LARGE SCALE GENOMIC DNA]</scope>
    <source>
        <strain evidence="8 9">FN1-14</strain>
    </source>
</reference>
<sequence>MAAVSGTVIWATSGAGLVASAEERPITNQGSGQLLVGRAMADITGEPWGAGMFGYAVGDQTSVGIQRRQYARAFIFAAADDPASAVVHVTLDVGLMFQSIHLEVLRRLRGIFGDRYGQHNVLLHATHTHVAPGGTSQHLMVDITHGGFRPRTFEATVAGTVDAIVRAHGDLSPAEVVVTENTVEDAGRNRSKQSFDRNPPEDRAALPGGVDNRCVTLHVSKNGTDVGLISWYSIHPTSFGPEYRHISGDNKGYAAWATEQSRGVNHREPDHAPFVAAFANSTPGDITPNHGLVPGSGPGATDHESARILGERMMAPATNPSGGRNLGGLIDGVFQWVDCPNLTADARFTPDGKQHRLGPAILGAAFAASSQEDGGGVPELHLNEGERGGNPWIAEANKVLVPPEVMEVHRPKDNLLPMGYIPGMIQQTHPFFIHRIGGLVLASLGFEPTITSGLRIRRTISEALGVPMNAIVVQGYTNSYGHYITTPEEYEAQNYEGGATIFGTYQLPAFQGVFDRLATALKDGRKMDPGSPAGDLTGLIPNAPGGYTWVDIPPLGKRFGDILRAPQEVAAEQQVSVEVVGANPNNNLRHGAGYLTIEDASGVIIADDSSESTLLTFSNSFGTTTVTIDWSTIGVKPGRYTIRYRGDAKGAFGPLRPFESVIEIPVH</sequence>
<keyword evidence="4" id="KW-0746">Sphingolipid metabolism</keyword>
<evidence type="ECO:0000259" key="7">
    <source>
        <dbReference type="Pfam" id="PF17048"/>
    </source>
</evidence>
<dbReference type="InterPro" id="IPR031329">
    <property type="entry name" value="NEUT/ALK_ceramidase_N"/>
</dbReference>
<dbReference type="Pfam" id="PF17048">
    <property type="entry name" value="Ceramidse_alk_C"/>
    <property type="match status" value="1"/>
</dbReference>
<feature type="domain" description="Neutral/alkaline non-lysosomal ceramidase C-terminal" evidence="7">
    <location>
        <begin position="514"/>
        <end position="660"/>
    </location>
</feature>
<evidence type="ECO:0000256" key="5">
    <source>
        <dbReference type="SAM" id="MobiDB-lite"/>
    </source>
</evidence>
<dbReference type="InterPro" id="IPR006823">
    <property type="entry name" value="Ceramidase_alk"/>
</dbReference>
<evidence type="ECO:0000313" key="8">
    <source>
        <dbReference type="EMBL" id="RIX35757.1"/>
    </source>
</evidence>
<dbReference type="Pfam" id="PF04734">
    <property type="entry name" value="Ceramidase_alk"/>
    <property type="match status" value="1"/>
</dbReference>
<comment type="similarity">
    <text evidence="1 4">Belongs to the neutral ceramidase family.</text>
</comment>
<dbReference type="GO" id="GO:0017040">
    <property type="term" value="F:N-acylsphingosine amidohydrolase activity"/>
    <property type="evidence" value="ECO:0007669"/>
    <property type="project" value="UniProtKB-UniRule"/>
</dbReference>
<dbReference type="InterPro" id="IPR031331">
    <property type="entry name" value="NEUT/ALK_ceramidase_C"/>
</dbReference>
<feature type="binding site" evidence="3">
    <location>
        <position position="127"/>
    </location>
    <ligand>
        <name>Zn(2+)</name>
        <dbReference type="ChEBI" id="CHEBI:29105"/>
    </ligand>
</feature>
<dbReference type="AlphaFoldDB" id="A0A418Q8D9"/>
<evidence type="ECO:0000256" key="1">
    <source>
        <dbReference type="ARBA" id="ARBA00009835"/>
    </source>
</evidence>
<comment type="caution">
    <text evidence="8">The sequence shown here is derived from an EMBL/GenBank/DDBJ whole genome shotgun (WGS) entry which is preliminary data.</text>
</comment>
<evidence type="ECO:0000313" key="9">
    <source>
        <dbReference type="Proteomes" id="UP000285278"/>
    </source>
</evidence>
<keyword evidence="9" id="KW-1185">Reference proteome</keyword>
<dbReference type="GO" id="GO:0042759">
    <property type="term" value="P:long-chain fatty acid biosynthetic process"/>
    <property type="evidence" value="ECO:0007669"/>
    <property type="project" value="TreeGrafter"/>
</dbReference>
<feature type="domain" description="Neutral/alkaline non-lysosomal ceramidase N-terminal" evidence="6">
    <location>
        <begin position="35"/>
        <end position="511"/>
    </location>
</feature>
<dbReference type="OrthoDB" id="6899210at2"/>
<dbReference type="RefSeq" id="WP_119664523.1">
    <property type="nucleotide sequence ID" value="NZ_QXJK01000003.1"/>
</dbReference>
<feature type="compositionally biased region" description="Basic and acidic residues" evidence="5">
    <location>
        <begin position="185"/>
        <end position="204"/>
    </location>
</feature>
<comment type="cofactor">
    <cofactor evidence="3">
        <name>Zn(2+)</name>
        <dbReference type="ChEBI" id="CHEBI:29105"/>
    </cofactor>
    <text evidence="3">Binds 1 zinc ion per subunit.</text>
</comment>
<dbReference type="GO" id="GO:0016020">
    <property type="term" value="C:membrane"/>
    <property type="evidence" value="ECO:0007669"/>
    <property type="project" value="GOC"/>
</dbReference>
<dbReference type="GO" id="GO:0046872">
    <property type="term" value="F:metal ion binding"/>
    <property type="evidence" value="ECO:0007669"/>
    <property type="project" value="UniProtKB-KW"/>
</dbReference>
<evidence type="ECO:0000259" key="6">
    <source>
        <dbReference type="Pfam" id="PF04734"/>
    </source>
</evidence>
<keyword evidence="3" id="KW-0479">Metal-binding</keyword>
<dbReference type="PANTHER" id="PTHR12670">
    <property type="entry name" value="CERAMIDASE"/>
    <property type="match status" value="1"/>
</dbReference>
<dbReference type="GO" id="GO:0005576">
    <property type="term" value="C:extracellular region"/>
    <property type="evidence" value="ECO:0007669"/>
    <property type="project" value="TreeGrafter"/>
</dbReference>
<keyword evidence="2 4" id="KW-0378">Hydrolase</keyword>
<feature type="binding site" evidence="3">
    <location>
        <position position="447"/>
    </location>
    <ligand>
        <name>Zn(2+)</name>
        <dbReference type="ChEBI" id="CHEBI:29105"/>
    </ligand>
</feature>
<organism evidence="8 9">
    <name type="scientific">Corynebacterium falsenii</name>
    <dbReference type="NCBI Taxonomy" id="108486"/>
    <lineage>
        <taxon>Bacteria</taxon>
        <taxon>Bacillati</taxon>
        <taxon>Actinomycetota</taxon>
        <taxon>Actinomycetes</taxon>
        <taxon>Mycobacteriales</taxon>
        <taxon>Corynebacteriaceae</taxon>
        <taxon>Corynebacterium</taxon>
    </lineage>
</organism>
<dbReference type="GO" id="GO:0046514">
    <property type="term" value="P:ceramide catabolic process"/>
    <property type="evidence" value="ECO:0007669"/>
    <property type="project" value="InterPro"/>
</dbReference>
<dbReference type="EMBL" id="QXJK01000003">
    <property type="protein sequence ID" value="RIX35757.1"/>
    <property type="molecule type" value="Genomic_DNA"/>
</dbReference>
<feature type="region of interest" description="Disordered" evidence="5">
    <location>
        <begin position="185"/>
        <end position="208"/>
    </location>
</feature>
<dbReference type="Gene3D" id="2.60.40.2300">
    <property type="entry name" value="Neutral/alkaline non-lysosomal ceramidase, C-terminal domain"/>
    <property type="match status" value="1"/>
</dbReference>
<accession>A0A418Q8D9</accession>
<evidence type="ECO:0000256" key="4">
    <source>
        <dbReference type="RuleBase" id="RU366019"/>
    </source>
</evidence>
<evidence type="ECO:0000256" key="3">
    <source>
        <dbReference type="PIRSR" id="PIRSR606823-2"/>
    </source>
</evidence>
<comment type="catalytic activity">
    <reaction evidence="4">
        <text>an N-acylsphing-4-enine + H2O = sphing-4-enine + a fatty acid</text>
        <dbReference type="Rhea" id="RHEA:20856"/>
        <dbReference type="ChEBI" id="CHEBI:15377"/>
        <dbReference type="ChEBI" id="CHEBI:28868"/>
        <dbReference type="ChEBI" id="CHEBI:52639"/>
        <dbReference type="ChEBI" id="CHEBI:57756"/>
        <dbReference type="EC" id="3.5.1.23"/>
    </reaction>
</comment>
<keyword evidence="4" id="KW-0443">Lipid metabolism</keyword>
<dbReference type="EC" id="3.5.1.23" evidence="4"/>
<evidence type="ECO:0000256" key="2">
    <source>
        <dbReference type="ARBA" id="ARBA00022801"/>
    </source>
</evidence>
<feature type="binding site" evidence="3">
    <location>
        <position position="235"/>
    </location>
    <ligand>
        <name>Zn(2+)</name>
        <dbReference type="ChEBI" id="CHEBI:29105"/>
    </ligand>
</feature>
<proteinExistence type="inferred from homology"/>
<dbReference type="InterPro" id="IPR038445">
    <property type="entry name" value="NCDase_C_sf"/>
</dbReference>
<dbReference type="GO" id="GO:0046512">
    <property type="term" value="P:sphingosine biosynthetic process"/>
    <property type="evidence" value="ECO:0007669"/>
    <property type="project" value="TreeGrafter"/>
</dbReference>